<dbReference type="InterPro" id="IPR051502">
    <property type="entry name" value="RLP_Defense_Trigger"/>
</dbReference>
<accession>A0ABC8KTF1</accession>
<keyword evidence="3" id="KW-1003">Cell membrane</keyword>
<dbReference type="Pfam" id="PF08263">
    <property type="entry name" value="LRRNT_2"/>
    <property type="match status" value="1"/>
</dbReference>
<evidence type="ECO:0000256" key="5">
    <source>
        <dbReference type="ARBA" id="ARBA00022692"/>
    </source>
</evidence>
<keyword evidence="4" id="KW-0433">Leucine-rich repeat</keyword>
<dbReference type="Gene3D" id="3.80.10.10">
    <property type="entry name" value="Ribonuclease Inhibitor"/>
    <property type="match status" value="3"/>
</dbReference>
<evidence type="ECO:0000256" key="9">
    <source>
        <dbReference type="ARBA" id="ARBA00023136"/>
    </source>
</evidence>
<keyword evidence="9" id="KW-0472">Membrane</keyword>
<name>A0ABC8KTF1_ERUVS</name>
<dbReference type="SMART" id="SM00369">
    <property type="entry name" value="LRR_TYP"/>
    <property type="match status" value="5"/>
</dbReference>
<proteinExistence type="inferred from homology"/>
<dbReference type="PANTHER" id="PTHR48062:SF52">
    <property type="entry name" value="RECEPTOR-LIKE PROTEIN 8-RELATED"/>
    <property type="match status" value="1"/>
</dbReference>
<keyword evidence="5" id="KW-0812">Transmembrane</keyword>
<protein>
    <recommendedName>
        <fullName evidence="13">Leucine-rich repeat-containing N-terminal plant-type domain-containing protein</fullName>
    </recommendedName>
</protein>
<comment type="subcellular location">
    <subcellularLocation>
        <location evidence="1">Cell membrane</location>
        <topology evidence="1">Single-pass type I membrane protein</topology>
    </subcellularLocation>
</comment>
<feature type="domain" description="Leucine-rich repeat-containing N-terminal plant-type" evidence="13">
    <location>
        <begin position="30"/>
        <end position="75"/>
    </location>
</feature>
<evidence type="ECO:0000313" key="14">
    <source>
        <dbReference type="EMBL" id="CAH8360431.1"/>
    </source>
</evidence>
<evidence type="ECO:0000313" key="15">
    <source>
        <dbReference type="Proteomes" id="UP001642260"/>
    </source>
</evidence>
<keyword evidence="15" id="KW-1185">Reference proteome</keyword>
<keyword evidence="11" id="KW-0325">Glycoprotein</keyword>
<dbReference type="AlphaFoldDB" id="A0ABC8KTF1"/>
<dbReference type="GO" id="GO:0005886">
    <property type="term" value="C:plasma membrane"/>
    <property type="evidence" value="ECO:0007669"/>
    <property type="project" value="UniProtKB-SubCell"/>
</dbReference>
<evidence type="ECO:0000259" key="13">
    <source>
        <dbReference type="Pfam" id="PF08263"/>
    </source>
</evidence>
<comment type="caution">
    <text evidence="14">The sequence shown here is derived from an EMBL/GenBank/DDBJ whole genome shotgun (WGS) entry which is preliminary data.</text>
</comment>
<gene>
    <name evidence="14" type="ORF">ERUC_LOCUS26187</name>
</gene>
<dbReference type="Proteomes" id="UP001642260">
    <property type="component" value="Unassembled WGS sequence"/>
</dbReference>
<dbReference type="Pfam" id="PF00560">
    <property type="entry name" value="LRR_1"/>
    <property type="match status" value="3"/>
</dbReference>
<dbReference type="PANTHER" id="PTHR48062">
    <property type="entry name" value="RECEPTOR-LIKE PROTEIN 14"/>
    <property type="match status" value="1"/>
</dbReference>
<dbReference type="Pfam" id="PF13855">
    <property type="entry name" value="LRR_8"/>
    <property type="match status" value="1"/>
</dbReference>
<evidence type="ECO:0000256" key="2">
    <source>
        <dbReference type="ARBA" id="ARBA00009592"/>
    </source>
</evidence>
<evidence type="ECO:0000256" key="3">
    <source>
        <dbReference type="ARBA" id="ARBA00022475"/>
    </source>
</evidence>
<evidence type="ECO:0000256" key="6">
    <source>
        <dbReference type="ARBA" id="ARBA00022729"/>
    </source>
</evidence>
<reference evidence="14 15" key="1">
    <citation type="submission" date="2022-03" db="EMBL/GenBank/DDBJ databases">
        <authorList>
            <person name="Macdonald S."/>
            <person name="Ahmed S."/>
            <person name="Newling K."/>
        </authorList>
    </citation>
    <scope>NUCLEOTIDE SEQUENCE [LARGE SCALE GENOMIC DNA]</scope>
</reference>
<dbReference type="InterPro" id="IPR032675">
    <property type="entry name" value="LRR_dom_sf"/>
</dbReference>
<dbReference type="EMBL" id="CAKOAT010286265">
    <property type="protein sequence ID" value="CAH8360431.1"/>
    <property type="molecule type" value="Genomic_DNA"/>
</dbReference>
<evidence type="ECO:0000256" key="1">
    <source>
        <dbReference type="ARBA" id="ARBA00004251"/>
    </source>
</evidence>
<dbReference type="InterPro" id="IPR001611">
    <property type="entry name" value="Leu-rich_rpt"/>
</dbReference>
<dbReference type="SUPFAM" id="SSF52058">
    <property type="entry name" value="L domain-like"/>
    <property type="match status" value="1"/>
</dbReference>
<evidence type="ECO:0000256" key="4">
    <source>
        <dbReference type="ARBA" id="ARBA00022614"/>
    </source>
</evidence>
<dbReference type="FunFam" id="3.80.10.10:FF:001347">
    <property type="entry name" value="LRR receptor-like serine/threonine-protein kinase GSO2"/>
    <property type="match status" value="1"/>
</dbReference>
<evidence type="ECO:0000256" key="7">
    <source>
        <dbReference type="ARBA" id="ARBA00022737"/>
    </source>
</evidence>
<dbReference type="InterPro" id="IPR013210">
    <property type="entry name" value="LRR_N_plant-typ"/>
</dbReference>
<keyword evidence="6 12" id="KW-0732">Signal</keyword>
<sequence length="397" mass="45123">MDGKLFLGQYLILVMVLLGQLHGYESCIQKESKALLELKKYIISRSQEKFSNNILPSWTNDTKSDCCQWEGIDCSRISSRVITLSIGRLFPKESYPLNLSMLHPFEEIRNLSLSSDRYNSQFNGFFDNIEGYKSLGRLRNLEILDLSFNQFNNSILPFLDAATSLTTLSLQNNNIYGPAKVVCQMRKLRELNLRGNHFWGQLPSCLGSLNNLRVLDLSSNQFTGNLPSSFSNLESLEYLSLSDNNFKGLFTLRPLTNLTRLKVFKLSSSDMVQVKTESTWQPKFQLSVAVLRSCSLEKIPSFLMYQKNLGLVDLSNNRLSGHIPTWLLENNQELEVLQLQNNSFTLFQMPAMVHNLQVLDISTNGIESFPDDIGRALPNMVHLNGSSNGFQGYFHCL</sequence>
<keyword evidence="10" id="KW-0675">Receptor</keyword>
<evidence type="ECO:0000256" key="12">
    <source>
        <dbReference type="SAM" id="SignalP"/>
    </source>
</evidence>
<evidence type="ECO:0000256" key="11">
    <source>
        <dbReference type="ARBA" id="ARBA00023180"/>
    </source>
</evidence>
<organism evidence="14 15">
    <name type="scientific">Eruca vesicaria subsp. sativa</name>
    <name type="common">Garden rocket</name>
    <name type="synonym">Eruca sativa</name>
    <dbReference type="NCBI Taxonomy" id="29727"/>
    <lineage>
        <taxon>Eukaryota</taxon>
        <taxon>Viridiplantae</taxon>
        <taxon>Streptophyta</taxon>
        <taxon>Embryophyta</taxon>
        <taxon>Tracheophyta</taxon>
        <taxon>Spermatophyta</taxon>
        <taxon>Magnoliopsida</taxon>
        <taxon>eudicotyledons</taxon>
        <taxon>Gunneridae</taxon>
        <taxon>Pentapetalae</taxon>
        <taxon>rosids</taxon>
        <taxon>malvids</taxon>
        <taxon>Brassicales</taxon>
        <taxon>Brassicaceae</taxon>
        <taxon>Brassiceae</taxon>
        <taxon>Eruca</taxon>
    </lineage>
</organism>
<keyword evidence="8" id="KW-1133">Transmembrane helix</keyword>
<evidence type="ECO:0000256" key="10">
    <source>
        <dbReference type="ARBA" id="ARBA00023170"/>
    </source>
</evidence>
<comment type="similarity">
    <text evidence="2">Belongs to the RLP family.</text>
</comment>
<evidence type="ECO:0000256" key="8">
    <source>
        <dbReference type="ARBA" id="ARBA00022989"/>
    </source>
</evidence>
<keyword evidence="7" id="KW-0677">Repeat</keyword>
<feature type="signal peptide" evidence="12">
    <location>
        <begin position="1"/>
        <end position="23"/>
    </location>
</feature>
<feature type="chain" id="PRO_5044741048" description="Leucine-rich repeat-containing N-terminal plant-type domain-containing protein" evidence="12">
    <location>
        <begin position="24"/>
        <end position="397"/>
    </location>
</feature>
<dbReference type="InterPro" id="IPR003591">
    <property type="entry name" value="Leu-rich_rpt_typical-subtyp"/>
</dbReference>
<dbReference type="PROSITE" id="PS51450">
    <property type="entry name" value="LRR"/>
    <property type="match status" value="2"/>
</dbReference>